<dbReference type="Proteomes" id="UP001177021">
    <property type="component" value="Unassembled WGS sequence"/>
</dbReference>
<protein>
    <submittedName>
        <fullName evidence="1">Uncharacterized protein</fullName>
    </submittedName>
</protein>
<organism evidence="1 2">
    <name type="scientific">Trifolium pratense</name>
    <name type="common">Red clover</name>
    <dbReference type="NCBI Taxonomy" id="57577"/>
    <lineage>
        <taxon>Eukaryota</taxon>
        <taxon>Viridiplantae</taxon>
        <taxon>Streptophyta</taxon>
        <taxon>Embryophyta</taxon>
        <taxon>Tracheophyta</taxon>
        <taxon>Spermatophyta</taxon>
        <taxon>Magnoliopsida</taxon>
        <taxon>eudicotyledons</taxon>
        <taxon>Gunneridae</taxon>
        <taxon>Pentapetalae</taxon>
        <taxon>rosids</taxon>
        <taxon>fabids</taxon>
        <taxon>Fabales</taxon>
        <taxon>Fabaceae</taxon>
        <taxon>Papilionoideae</taxon>
        <taxon>50 kb inversion clade</taxon>
        <taxon>NPAAA clade</taxon>
        <taxon>Hologalegina</taxon>
        <taxon>IRL clade</taxon>
        <taxon>Trifolieae</taxon>
        <taxon>Trifolium</taxon>
    </lineage>
</organism>
<keyword evidence="2" id="KW-1185">Reference proteome</keyword>
<evidence type="ECO:0000313" key="1">
    <source>
        <dbReference type="EMBL" id="CAJ2676651.1"/>
    </source>
</evidence>
<sequence>MDPNQIKKIQSMNMYKKNQFLDNLYFYSLTALICSLFCCVTLCLPYLSSFLVYMSSLIPLLLSSKLLFILCNIIIFVLMINSKILSSDSSTNSDVYYDEYIQSSQSQTTKPHIQTFEVNKVKTFEKHVEENIMNMFEKHVGQNTMDLKRKVWIKETRKTMEAKEEGDDLDGGYEKQSNLVGCSDELNKRAEDFIARVNRHREFELIRMQNGCY</sequence>
<evidence type="ECO:0000313" key="2">
    <source>
        <dbReference type="Proteomes" id="UP001177021"/>
    </source>
</evidence>
<gene>
    <name evidence="1" type="ORF">MILVUS5_LOCUS39341</name>
</gene>
<name>A0ACB0M7Q6_TRIPR</name>
<accession>A0ACB0M7Q6</accession>
<comment type="caution">
    <text evidence="1">The sequence shown here is derived from an EMBL/GenBank/DDBJ whole genome shotgun (WGS) entry which is preliminary data.</text>
</comment>
<reference evidence="1" key="1">
    <citation type="submission" date="2023-10" db="EMBL/GenBank/DDBJ databases">
        <authorList>
            <person name="Rodriguez Cubillos JULIANA M."/>
            <person name="De Vega J."/>
        </authorList>
    </citation>
    <scope>NUCLEOTIDE SEQUENCE</scope>
</reference>
<dbReference type="EMBL" id="CASHSV030000823">
    <property type="protein sequence ID" value="CAJ2676651.1"/>
    <property type="molecule type" value="Genomic_DNA"/>
</dbReference>
<proteinExistence type="predicted"/>